<dbReference type="InterPro" id="IPR036388">
    <property type="entry name" value="WH-like_DNA-bd_sf"/>
</dbReference>
<dbReference type="SUPFAM" id="SSF46785">
    <property type="entry name" value="Winged helix' DNA-binding domain"/>
    <property type="match status" value="1"/>
</dbReference>
<proteinExistence type="predicted"/>
<evidence type="ECO:0000313" key="2">
    <source>
        <dbReference type="EMBL" id="QLH06770.1"/>
    </source>
</evidence>
<gene>
    <name evidence="2" type="ORF">C5F50_06535</name>
</gene>
<reference evidence="2 3" key="1">
    <citation type="submission" date="2018-02" db="EMBL/GenBank/DDBJ databases">
        <title>Complete genome of Nitrosopumilus ureaphilus PS0.</title>
        <authorList>
            <person name="Qin W."/>
            <person name="Zheng Y."/>
            <person name="Stahl D.A."/>
        </authorList>
    </citation>
    <scope>NUCLEOTIDE SEQUENCE [LARGE SCALE GENOMIC DNA]</scope>
    <source>
        <strain evidence="2 3">PS0</strain>
    </source>
</reference>
<dbReference type="KEGG" id="nue:C5F50_06535"/>
<dbReference type="InterPro" id="IPR036390">
    <property type="entry name" value="WH_DNA-bd_sf"/>
</dbReference>
<dbReference type="Pfam" id="PF19502">
    <property type="entry name" value="DUF6036"/>
    <property type="match status" value="1"/>
</dbReference>
<dbReference type="InterPro" id="IPR045792">
    <property type="entry name" value="DUF6036"/>
</dbReference>
<accession>A0A7D5M826</accession>
<dbReference type="SUPFAM" id="SSF81301">
    <property type="entry name" value="Nucleotidyltransferase"/>
    <property type="match status" value="1"/>
</dbReference>
<dbReference type="AlphaFoldDB" id="A0A7D5M826"/>
<keyword evidence="3" id="KW-1185">Reference proteome</keyword>
<feature type="domain" description="DUF6036" evidence="1">
    <location>
        <begin position="27"/>
        <end position="176"/>
    </location>
</feature>
<dbReference type="GeneID" id="56067734"/>
<sequence>MSDRNRFGEEELVDALDSIGSKLAKKARVNMIGGCSMTFRGTKAATKDIDIVVKSTDEVKTLVKAMKAVGFENVKDIGSDYRSLGAWMVMERPDGMRFDIFDRIVCNALEISDTMESRAEFYKEFGNLKVYLMSPEDILLFKGITERLDDLEDMRILAEGGIDWKTVESECFSQKQAGRWADALASKLLELKSEYGIDSPIIKTMAEHGNVYVLEVAFSKVIGEKEMTTDEIIEEVKKKYNYSASWTRKQLKVLEERNFVTRKIIGKPHLYSINKKGN</sequence>
<dbReference type="RefSeq" id="WP_179370627.1">
    <property type="nucleotide sequence ID" value="NZ_CP026995.1"/>
</dbReference>
<dbReference type="EMBL" id="CP026995">
    <property type="protein sequence ID" value="QLH06770.1"/>
    <property type="molecule type" value="Genomic_DNA"/>
</dbReference>
<organism evidence="2 3">
    <name type="scientific">Nitrosopumilus ureiphilus</name>
    <dbReference type="NCBI Taxonomy" id="1470067"/>
    <lineage>
        <taxon>Archaea</taxon>
        <taxon>Nitrososphaerota</taxon>
        <taxon>Nitrososphaeria</taxon>
        <taxon>Nitrosopumilales</taxon>
        <taxon>Nitrosopumilaceae</taxon>
        <taxon>Nitrosopumilus</taxon>
    </lineage>
</organism>
<evidence type="ECO:0000313" key="3">
    <source>
        <dbReference type="Proteomes" id="UP000509478"/>
    </source>
</evidence>
<protein>
    <recommendedName>
        <fullName evidence="1">DUF6036 domain-containing protein</fullName>
    </recommendedName>
</protein>
<dbReference type="Gene3D" id="3.30.460.40">
    <property type="match status" value="1"/>
</dbReference>
<name>A0A7D5M826_9ARCH</name>
<dbReference type="InterPro" id="IPR043519">
    <property type="entry name" value="NT_sf"/>
</dbReference>
<evidence type="ECO:0000259" key="1">
    <source>
        <dbReference type="Pfam" id="PF19502"/>
    </source>
</evidence>
<dbReference type="Proteomes" id="UP000509478">
    <property type="component" value="Chromosome"/>
</dbReference>
<dbReference type="Gene3D" id="1.10.10.10">
    <property type="entry name" value="Winged helix-like DNA-binding domain superfamily/Winged helix DNA-binding domain"/>
    <property type="match status" value="1"/>
</dbReference>
<dbReference type="OrthoDB" id="12113at2157"/>